<feature type="region of interest" description="Disordered" evidence="1">
    <location>
        <begin position="34"/>
        <end position="57"/>
    </location>
</feature>
<organism evidence="2 3">
    <name type="scientific">Psylliodes chrysocephalus</name>
    <dbReference type="NCBI Taxonomy" id="3402493"/>
    <lineage>
        <taxon>Eukaryota</taxon>
        <taxon>Metazoa</taxon>
        <taxon>Ecdysozoa</taxon>
        <taxon>Arthropoda</taxon>
        <taxon>Hexapoda</taxon>
        <taxon>Insecta</taxon>
        <taxon>Pterygota</taxon>
        <taxon>Neoptera</taxon>
        <taxon>Endopterygota</taxon>
        <taxon>Coleoptera</taxon>
        <taxon>Polyphaga</taxon>
        <taxon>Cucujiformia</taxon>
        <taxon>Chrysomeloidea</taxon>
        <taxon>Chrysomelidae</taxon>
        <taxon>Galerucinae</taxon>
        <taxon>Alticini</taxon>
        <taxon>Psylliodes</taxon>
    </lineage>
</organism>
<evidence type="ECO:0000256" key="1">
    <source>
        <dbReference type="SAM" id="MobiDB-lite"/>
    </source>
</evidence>
<gene>
    <name evidence="2" type="ORF">PSYICH_LOCUS14095</name>
</gene>
<protein>
    <submittedName>
        <fullName evidence="2">Uncharacterized protein</fullName>
    </submittedName>
</protein>
<evidence type="ECO:0000313" key="2">
    <source>
        <dbReference type="EMBL" id="CAH1114801.1"/>
    </source>
</evidence>
<feature type="compositionally biased region" description="Basic and acidic residues" evidence="1">
    <location>
        <begin position="41"/>
        <end position="57"/>
    </location>
</feature>
<name>A0A9P0GM35_9CUCU</name>
<dbReference type="EMBL" id="OV651820">
    <property type="protein sequence ID" value="CAH1114801.1"/>
    <property type="molecule type" value="Genomic_DNA"/>
</dbReference>
<sequence length="154" mass="18544">MPSTSTSDEINIQYDNNVSSYNWIDVGNIEYVQEMDEEKDEKDSDKEEAESRENTQEKIEDKFTFNKLRQKKAKPLQSESKQIHEKVEMWATAKTDVLTIQKQFLKDEHYVKIALMKEKHEQELSLAREEWELKKHFMKEEHIMKMKCLQKQQQ</sequence>
<keyword evidence="3" id="KW-1185">Reference proteome</keyword>
<reference evidence="2" key="1">
    <citation type="submission" date="2022-01" db="EMBL/GenBank/DDBJ databases">
        <authorList>
            <person name="King R."/>
        </authorList>
    </citation>
    <scope>NUCLEOTIDE SEQUENCE</scope>
</reference>
<accession>A0A9P0GM35</accession>
<proteinExistence type="predicted"/>
<evidence type="ECO:0000313" key="3">
    <source>
        <dbReference type="Proteomes" id="UP001153636"/>
    </source>
</evidence>
<dbReference type="AlphaFoldDB" id="A0A9P0GM35"/>
<dbReference type="Proteomes" id="UP001153636">
    <property type="component" value="Chromosome 8"/>
</dbReference>